<dbReference type="Pfam" id="PF02661">
    <property type="entry name" value="Fic"/>
    <property type="match status" value="1"/>
</dbReference>
<organism evidence="2 3">
    <name type="scientific">Geomonas propionica</name>
    <dbReference type="NCBI Taxonomy" id="2798582"/>
    <lineage>
        <taxon>Bacteria</taxon>
        <taxon>Pseudomonadati</taxon>
        <taxon>Thermodesulfobacteriota</taxon>
        <taxon>Desulfuromonadia</taxon>
        <taxon>Geobacterales</taxon>
        <taxon>Geobacteraceae</taxon>
        <taxon>Geomonas</taxon>
    </lineage>
</organism>
<evidence type="ECO:0000313" key="2">
    <source>
        <dbReference type="EMBL" id="MBJ6801827.1"/>
    </source>
</evidence>
<dbReference type="InterPro" id="IPR036388">
    <property type="entry name" value="WH-like_DNA-bd_sf"/>
</dbReference>
<proteinExistence type="predicted"/>
<dbReference type="InterPro" id="IPR003812">
    <property type="entry name" value="Fido"/>
</dbReference>
<dbReference type="PROSITE" id="PS51459">
    <property type="entry name" value="FIDO"/>
    <property type="match status" value="1"/>
</dbReference>
<feature type="domain" description="Fido" evidence="1">
    <location>
        <begin position="105"/>
        <end position="266"/>
    </location>
</feature>
<dbReference type="Gene3D" id="1.10.10.10">
    <property type="entry name" value="Winged helix-like DNA-binding domain superfamily/Winged helix DNA-binding domain"/>
    <property type="match status" value="1"/>
</dbReference>
<dbReference type="InterPro" id="IPR010382">
    <property type="entry name" value="DUF977"/>
</dbReference>
<dbReference type="Gene3D" id="1.10.3290.10">
    <property type="entry name" value="Fido-like domain"/>
    <property type="match status" value="1"/>
</dbReference>
<sequence length="349" mass="39856">MIRLESITIDASVLNLVAELDEFKGRWELLGKLAPDVLQSLRRVATIESVGSSTRIEGAKLSDHQVELLLANLDVNSFRSRDEEEVAGYAEAMGVVFDSWEQITLTENHVKQLHGILLKYSGKDLTHRGEYKKFSNNVEAFDPDGKSLGVIFETASPFDTPKLMAEFIEATRRALSERELHPLLVVAAFTVHFLAIHPFQDGNGRLSRVLTTLLLTRSGYRYVPYSSLERVIEENKDAYYRALRQAQREIRSEKENLDPWVRFFLQSLKRQKDALLYKVERENLLERMSPVAERLVAIARERGRVTISDAVELLGLNRNTAKLHFRQLVQQGHLLQHGNGRGTWYTVGR</sequence>
<evidence type="ECO:0000313" key="3">
    <source>
        <dbReference type="Proteomes" id="UP000641025"/>
    </source>
</evidence>
<dbReference type="InterPro" id="IPR036597">
    <property type="entry name" value="Fido-like_dom_sf"/>
</dbReference>
<dbReference type="SUPFAM" id="SSF46785">
    <property type="entry name" value="Winged helix' DNA-binding domain"/>
    <property type="match status" value="1"/>
</dbReference>
<evidence type="ECO:0000259" key="1">
    <source>
        <dbReference type="PROSITE" id="PS51459"/>
    </source>
</evidence>
<keyword evidence="3" id="KW-1185">Reference proteome</keyword>
<dbReference type="PANTHER" id="PTHR13504">
    <property type="entry name" value="FIDO DOMAIN-CONTAINING PROTEIN DDB_G0283145"/>
    <property type="match status" value="1"/>
</dbReference>
<gene>
    <name evidence="2" type="ORF">JFN90_16995</name>
</gene>
<dbReference type="Pfam" id="PF06163">
    <property type="entry name" value="DUF977"/>
    <property type="match status" value="1"/>
</dbReference>
<dbReference type="InterPro" id="IPR036390">
    <property type="entry name" value="WH_DNA-bd_sf"/>
</dbReference>
<name>A0ABS0YVN3_9BACT</name>
<dbReference type="InterPro" id="IPR040198">
    <property type="entry name" value="Fido_containing"/>
</dbReference>
<dbReference type="PANTHER" id="PTHR13504:SF38">
    <property type="entry name" value="FIDO DOMAIN-CONTAINING PROTEIN"/>
    <property type="match status" value="1"/>
</dbReference>
<reference evidence="2 3" key="1">
    <citation type="submission" date="2020-12" db="EMBL/GenBank/DDBJ databases">
        <title>Geomonas sp. Red259, isolated from paddy soil.</title>
        <authorList>
            <person name="Xu Z."/>
            <person name="Zhang Z."/>
            <person name="Masuda Y."/>
            <person name="Itoh H."/>
            <person name="Senoo K."/>
        </authorList>
    </citation>
    <scope>NUCLEOTIDE SEQUENCE [LARGE SCALE GENOMIC DNA]</scope>
    <source>
        <strain evidence="2 3">Red259</strain>
    </source>
</reference>
<comment type="caution">
    <text evidence="2">The sequence shown here is derived from an EMBL/GenBank/DDBJ whole genome shotgun (WGS) entry which is preliminary data.</text>
</comment>
<protein>
    <submittedName>
        <fullName evidence="2">Fic family protein</fullName>
    </submittedName>
</protein>
<dbReference type="SUPFAM" id="SSF140931">
    <property type="entry name" value="Fic-like"/>
    <property type="match status" value="1"/>
</dbReference>
<accession>A0ABS0YVN3</accession>
<dbReference type="EMBL" id="JAEMHK010000014">
    <property type="protein sequence ID" value="MBJ6801827.1"/>
    <property type="molecule type" value="Genomic_DNA"/>
</dbReference>
<dbReference type="Proteomes" id="UP000641025">
    <property type="component" value="Unassembled WGS sequence"/>
</dbReference>
<dbReference type="RefSeq" id="WP_199396313.1">
    <property type="nucleotide sequence ID" value="NZ_JAEMHK010000014.1"/>
</dbReference>